<dbReference type="InterPro" id="IPR007219">
    <property type="entry name" value="XnlR_reg_dom"/>
</dbReference>
<keyword evidence="9" id="KW-1185">Reference proteome</keyword>
<dbReference type="KEGG" id="apuu:APUU_31362A"/>
<dbReference type="Pfam" id="PF04082">
    <property type="entry name" value="Fungal_trans"/>
    <property type="match status" value="1"/>
</dbReference>
<feature type="region of interest" description="Disordered" evidence="6">
    <location>
        <begin position="84"/>
        <end position="174"/>
    </location>
</feature>
<dbReference type="GO" id="GO:0006351">
    <property type="term" value="P:DNA-templated transcription"/>
    <property type="evidence" value="ECO:0007669"/>
    <property type="project" value="InterPro"/>
</dbReference>
<dbReference type="SMART" id="SM00906">
    <property type="entry name" value="Fungal_trans"/>
    <property type="match status" value="1"/>
</dbReference>
<evidence type="ECO:0000256" key="5">
    <source>
        <dbReference type="ARBA" id="ARBA00023242"/>
    </source>
</evidence>
<evidence type="ECO:0000259" key="7">
    <source>
        <dbReference type="PROSITE" id="PS50048"/>
    </source>
</evidence>
<dbReference type="PANTHER" id="PTHR31668">
    <property type="entry name" value="GLUCOSE TRANSPORT TRANSCRIPTION REGULATOR RGT1-RELATED-RELATED"/>
    <property type="match status" value="1"/>
</dbReference>
<dbReference type="EMBL" id="AP024445">
    <property type="protein sequence ID" value="BCS23137.1"/>
    <property type="molecule type" value="Genomic_DNA"/>
</dbReference>
<dbReference type="PROSITE" id="PS50048">
    <property type="entry name" value="ZN2_CY6_FUNGAL_2"/>
    <property type="match status" value="1"/>
</dbReference>
<dbReference type="CDD" id="cd00067">
    <property type="entry name" value="GAL4"/>
    <property type="match status" value="1"/>
</dbReference>
<reference evidence="8" key="2">
    <citation type="submission" date="2021-02" db="EMBL/GenBank/DDBJ databases">
        <title>Aspergillus puulaauensis MK2 genome sequence.</title>
        <authorList>
            <person name="Futagami T."/>
            <person name="Mori K."/>
            <person name="Kadooka C."/>
            <person name="Tanaka T."/>
        </authorList>
    </citation>
    <scope>NUCLEOTIDE SEQUENCE</scope>
    <source>
        <strain evidence="8">MK2</strain>
    </source>
</reference>
<evidence type="ECO:0000313" key="9">
    <source>
        <dbReference type="Proteomes" id="UP000654913"/>
    </source>
</evidence>
<evidence type="ECO:0000256" key="3">
    <source>
        <dbReference type="ARBA" id="ARBA00023125"/>
    </source>
</evidence>
<feature type="domain" description="Zn(2)-C6 fungal-type" evidence="7">
    <location>
        <begin position="51"/>
        <end position="82"/>
    </location>
</feature>
<name>A0A7R7XKG7_9EURO</name>
<dbReference type="GO" id="GO:0005634">
    <property type="term" value="C:nucleus"/>
    <property type="evidence" value="ECO:0007669"/>
    <property type="project" value="TreeGrafter"/>
</dbReference>
<evidence type="ECO:0000256" key="2">
    <source>
        <dbReference type="ARBA" id="ARBA00023015"/>
    </source>
</evidence>
<reference evidence="8" key="1">
    <citation type="submission" date="2021-01" db="EMBL/GenBank/DDBJ databases">
        <authorList>
            <consortium name="Aspergillus puulaauensis MK2 genome sequencing consortium"/>
            <person name="Kazuki M."/>
            <person name="Futagami T."/>
        </authorList>
    </citation>
    <scope>NUCLEOTIDE SEQUENCE</scope>
    <source>
        <strain evidence="8">MK2</strain>
    </source>
</reference>
<feature type="compositionally biased region" description="Polar residues" evidence="6">
    <location>
        <begin position="107"/>
        <end position="123"/>
    </location>
</feature>
<keyword evidence="5" id="KW-0539">Nucleus</keyword>
<sequence length="693" mass="77705">MQSADADFFDFYRFFDLDHNISLPALDASSPLHPPSQPAEVPRQRPRNPRSCDFCRHRKTACIIRSAPPCTTCRSRGKECVFTARPRKRRQTEVSDPESDPQLHVPSLSQADQPRVSQSSASPQLGIVPNLDNHRLISESPPQDAVSRNRTQPPRDCPRRDAEHQGPDESLDQHPTATVFLLGDTGEADPYLLRHPSLAAHAGNIAFRQIHRGGSTAAEGEQALDTNRPIVFMVGEHSLYDQYEPRLEATVLDKVRQDLDQISDDVGVRLVLLYFKHIYPYFPVLSRSQMVSPAGELAIPVSSLPLALRAALYASAVPFMIYDDYLSTMLDVDPLSTQTLYRMAWTVITHEIHTPHLSTLQACLLLLQRDNVDQFVQWSPFQLSLVAWTVSLAQSLGLSTDCSTWRGIPPWEKRLRRRLWWATYVLDKWTLLTSGIASHIKDEDFDVLALTATDFGSDAEAEISSGQDPRYGDAGSQSALGHFSHLVWLTTILSDIHASFFTIRASKATAYDFAGASSLAEPLRSRLQSWKDSFDRFYTTPQTNSEFRTQIDGNISLSLAYSTVKMLLYRAIMRALENSDGTAGVGDTSRQAVRLEAKECCEEIVDVLEQAPPGSWNAFWHKFARSYFAIASAFMMRLLISSVSLDEINTLNRLVHRWRWALRIGGGKTGSQLMSLGLLRLDRTLLHSGIRVP</sequence>
<accession>A0A7R7XKG7</accession>
<evidence type="ECO:0000313" key="8">
    <source>
        <dbReference type="EMBL" id="BCS23137.1"/>
    </source>
</evidence>
<dbReference type="InterPro" id="IPR050797">
    <property type="entry name" value="Carb_Metab_Trans_Reg"/>
</dbReference>
<dbReference type="PANTHER" id="PTHR31668:SF4">
    <property type="entry name" value="TRANSCRIPTIONAL ACTIVATOR PROTEIN DAL81"/>
    <property type="match status" value="1"/>
</dbReference>
<dbReference type="InterPro" id="IPR036864">
    <property type="entry name" value="Zn2-C6_fun-type_DNA-bd_sf"/>
</dbReference>
<dbReference type="Gene3D" id="4.10.240.10">
    <property type="entry name" value="Zn(2)-C6 fungal-type DNA-binding domain"/>
    <property type="match status" value="1"/>
</dbReference>
<keyword evidence="4" id="KW-0804">Transcription</keyword>
<feature type="region of interest" description="Disordered" evidence="6">
    <location>
        <begin position="28"/>
        <end position="50"/>
    </location>
</feature>
<dbReference type="GO" id="GO:0003677">
    <property type="term" value="F:DNA binding"/>
    <property type="evidence" value="ECO:0007669"/>
    <property type="project" value="UniProtKB-KW"/>
</dbReference>
<gene>
    <name evidence="8" type="ORF">APUU_31362A</name>
</gene>
<dbReference type="OrthoDB" id="1924787at2759"/>
<evidence type="ECO:0000256" key="1">
    <source>
        <dbReference type="ARBA" id="ARBA00022723"/>
    </source>
</evidence>
<dbReference type="GO" id="GO:0001080">
    <property type="term" value="P:nitrogen catabolite activation of transcription from RNA polymerase II promoter"/>
    <property type="evidence" value="ECO:0007669"/>
    <property type="project" value="TreeGrafter"/>
</dbReference>
<feature type="compositionally biased region" description="Basic and acidic residues" evidence="6">
    <location>
        <begin position="156"/>
        <end position="167"/>
    </location>
</feature>
<dbReference type="RefSeq" id="XP_041555331.1">
    <property type="nucleotide sequence ID" value="XM_041702557.1"/>
</dbReference>
<dbReference type="AlphaFoldDB" id="A0A7R7XKG7"/>
<dbReference type="GO" id="GO:0008270">
    <property type="term" value="F:zinc ion binding"/>
    <property type="evidence" value="ECO:0007669"/>
    <property type="project" value="InterPro"/>
</dbReference>
<keyword evidence="3" id="KW-0238">DNA-binding</keyword>
<dbReference type="PROSITE" id="PS00463">
    <property type="entry name" value="ZN2_CY6_FUNGAL_1"/>
    <property type="match status" value="1"/>
</dbReference>
<dbReference type="GO" id="GO:0000981">
    <property type="term" value="F:DNA-binding transcription factor activity, RNA polymerase II-specific"/>
    <property type="evidence" value="ECO:0007669"/>
    <property type="project" value="InterPro"/>
</dbReference>
<evidence type="ECO:0000256" key="6">
    <source>
        <dbReference type="SAM" id="MobiDB-lite"/>
    </source>
</evidence>
<organism evidence="8 9">
    <name type="scientific">Aspergillus puulaauensis</name>
    <dbReference type="NCBI Taxonomy" id="1220207"/>
    <lineage>
        <taxon>Eukaryota</taxon>
        <taxon>Fungi</taxon>
        <taxon>Dikarya</taxon>
        <taxon>Ascomycota</taxon>
        <taxon>Pezizomycotina</taxon>
        <taxon>Eurotiomycetes</taxon>
        <taxon>Eurotiomycetidae</taxon>
        <taxon>Eurotiales</taxon>
        <taxon>Aspergillaceae</taxon>
        <taxon>Aspergillus</taxon>
    </lineage>
</organism>
<evidence type="ECO:0000256" key="4">
    <source>
        <dbReference type="ARBA" id="ARBA00023163"/>
    </source>
</evidence>
<dbReference type="GeneID" id="64973142"/>
<dbReference type="InterPro" id="IPR001138">
    <property type="entry name" value="Zn2Cys6_DnaBD"/>
</dbReference>
<protein>
    <recommendedName>
        <fullName evidence="7">Zn(2)-C6 fungal-type domain-containing protein</fullName>
    </recommendedName>
</protein>
<proteinExistence type="predicted"/>
<keyword evidence="1" id="KW-0479">Metal-binding</keyword>
<dbReference type="SUPFAM" id="SSF57701">
    <property type="entry name" value="Zn2/Cys6 DNA-binding domain"/>
    <property type="match status" value="1"/>
</dbReference>
<keyword evidence="2" id="KW-0805">Transcription regulation</keyword>
<dbReference type="CDD" id="cd12148">
    <property type="entry name" value="fungal_TF_MHR"/>
    <property type="match status" value="1"/>
</dbReference>
<dbReference type="Proteomes" id="UP000654913">
    <property type="component" value="Chromosome 3"/>
</dbReference>